<dbReference type="GO" id="GO:0016020">
    <property type="term" value="C:membrane"/>
    <property type="evidence" value="ECO:0007669"/>
    <property type="project" value="UniProtKB-SubCell"/>
</dbReference>
<comment type="caution">
    <text evidence="7">The sequence shown here is derived from an EMBL/GenBank/DDBJ whole genome shotgun (WGS) entry which is preliminary data.</text>
</comment>
<name>A0A966DTN0_9SPHI</name>
<feature type="domain" description="Methylamine utilisation protein MauE" evidence="6">
    <location>
        <begin position="2"/>
        <end position="87"/>
    </location>
</feature>
<sequence>MQIFRNISLVIIVIFYTIAGINHFWHPRGYIKIIPSYIPYPSAMNLISGACELIFSAMMIFPITRPLAGWLIIAMLAAFLPVHISMIYDAPLKVGNLSVTPFIAWARLLLQPALMYWAWWSTRA</sequence>
<comment type="subcellular location">
    <subcellularLocation>
        <location evidence="1">Membrane</location>
        <topology evidence="1">Multi-pass membrane protein</topology>
    </subcellularLocation>
</comment>
<feature type="transmembrane region" description="Helical" evidence="5">
    <location>
        <begin position="37"/>
        <end position="55"/>
    </location>
</feature>
<reference evidence="7" key="1">
    <citation type="submission" date="2020-01" db="EMBL/GenBank/DDBJ databases">
        <authorList>
            <person name="Seo Y.L."/>
        </authorList>
    </citation>
    <scope>NUCLEOTIDE SEQUENCE</scope>
    <source>
        <strain evidence="7">R11</strain>
    </source>
</reference>
<evidence type="ECO:0000256" key="5">
    <source>
        <dbReference type="SAM" id="Phobius"/>
    </source>
</evidence>
<feature type="transmembrane region" description="Helical" evidence="5">
    <location>
        <begin position="7"/>
        <end position="25"/>
    </location>
</feature>
<evidence type="ECO:0000256" key="1">
    <source>
        <dbReference type="ARBA" id="ARBA00004141"/>
    </source>
</evidence>
<dbReference type="AlphaFoldDB" id="A0A966DTN0"/>
<protein>
    <submittedName>
        <fullName evidence="7">DoxX family protein</fullName>
    </submittedName>
</protein>
<evidence type="ECO:0000313" key="7">
    <source>
        <dbReference type="EMBL" id="NCD71438.1"/>
    </source>
</evidence>
<evidence type="ECO:0000256" key="2">
    <source>
        <dbReference type="ARBA" id="ARBA00022692"/>
    </source>
</evidence>
<keyword evidence="2 5" id="KW-0812">Transmembrane</keyword>
<dbReference type="GO" id="GO:0030416">
    <property type="term" value="P:methylamine metabolic process"/>
    <property type="evidence" value="ECO:0007669"/>
    <property type="project" value="InterPro"/>
</dbReference>
<evidence type="ECO:0000259" key="6">
    <source>
        <dbReference type="Pfam" id="PF07291"/>
    </source>
</evidence>
<feature type="transmembrane region" description="Helical" evidence="5">
    <location>
        <begin position="100"/>
        <end position="119"/>
    </location>
</feature>
<evidence type="ECO:0000256" key="4">
    <source>
        <dbReference type="ARBA" id="ARBA00023136"/>
    </source>
</evidence>
<evidence type="ECO:0000313" key="8">
    <source>
        <dbReference type="Proteomes" id="UP000638732"/>
    </source>
</evidence>
<evidence type="ECO:0000256" key="3">
    <source>
        <dbReference type="ARBA" id="ARBA00022989"/>
    </source>
</evidence>
<proteinExistence type="predicted"/>
<dbReference type="PANTHER" id="PTHR36974">
    <property type="entry name" value="MEMBRANE PROTEIN-RELATED"/>
    <property type="match status" value="1"/>
</dbReference>
<dbReference type="Proteomes" id="UP000638732">
    <property type="component" value="Unassembled WGS sequence"/>
</dbReference>
<keyword evidence="8" id="KW-1185">Reference proteome</keyword>
<accession>A0A966DTN0</accession>
<dbReference type="RefSeq" id="WP_166587396.1">
    <property type="nucleotide sequence ID" value="NZ_WWEO01000044.1"/>
</dbReference>
<keyword evidence="4 5" id="KW-0472">Membrane</keyword>
<dbReference type="Pfam" id="PF07291">
    <property type="entry name" value="MauE"/>
    <property type="match status" value="1"/>
</dbReference>
<dbReference type="InterPro" id="IPR009908">
    <property type="entry name" value="Methylamine_util_MauE"/>
</dbReference>
<dbReference type="EMBL" id="WWEO01000044">
    <property type="protein sequence ID" value="NCD71438.1"/>
    <property type="molecule type" value="Genomic_DNA"/>
</dbReference>
<keyword evidence="3 5" id="KW-1133">Transmembrane helix</keyword>
<gene>
    <name evidence="7" type="ORF">GSY63_18875</name>
</gene>
<reference evidence="7" key="2">
    <citation type="submission" date="2020-10" db="EMBL/GenBank/DDBJ databases">
        <title>Mucilaginibacter sp. nov., isolated from soil.</title>
        <authorList>
            <person name="Jeon C.O."/>
        </authorList>
    </citation>
    <scope>NUCLEOTIDE SEQUENCE</scope>
    <source>
        <strain evidence="7">R11</strain>
    </source>
</reference>
<dbReference type="PANTHER" id="PTHR36974:SF1">
    <property type="entry name" value="DOXX FAMILY MEMBRANE PROTEIN"/>
    <property type="match status" value="1"/>
</dbReference>
<organism evidence="7 8">
    <name type="scientific">Mucilaginibacter agri</name>
    <dbReference type="NCBI Taxonomy" id="2695265"/>
    <lineage>
        <taxon>Bacteria</taxon>
        <taxon>Pseudomonadati</taxon>
        <taxon>Bacteroidota</taxon>
        <taxon>Sphingobacteriia</taxon>
        <taxon>Sphingobacteriales</taxon>
        <taxon>Sphingobacteriaceae</taxon>
        <taxon>Mucilaginibacter</taxon>
    </lineage>
</organism>
<feature type="transmembrane region" description="Helical" evidence="5">
    <location>
        <begin position="67"/>
        <end position="88"/>
    </location>
</feature>